<dbReference type="Pfam" id="PF02518">
    <property type="entry name" value="HATPase_c"/>
    <property type="match status" value="1"/>
</dbReference>
<dbReference type="SUPFAM" id="SSF47384">
    <property type="entry name" value="Homodimeric domain of signal transducing histidine kinase"/>
    <property type="match status" value="1"/>
</dbReference>
<dbReference type="Gene3D" id="3.30.565.10">
    <property type="entry name" value="Histidine kinase-like ATPase, C-terminal domain"/>
    <property type="match status" value="1"/>
</dbReference>
<evidence type="ECO:0000256" key="11">
    <source>
        <dbReference type="SAM" id="Phobius"/>
    </source>
</evidence>
<dbReference type="SMART" id="SM00387">
    <property type="entry name" value="HATPase_c"/>
    <property type="match status" value="1"/>
</dbReference>
<keyword evidence="8 11" id="KW-1133">Transmembrane helix</keyword>
<dbReference type="SMART" id="SM00388">
    <property type="entry name" value="HisKA"/>
    <property type="match status" value="1"/>
</dbReference>
<keyword evidence="4" id="KW-0597">Phosphoprotein</keyword>
<dbReference type="EMBL" id="JBEPLS010000007">
    <property type="protein sequence ID" value="MET3604445.1"/>
    <property type="molecule type" value="Genomic_DNA"/>
</dbReference>
<evidence type="ECO:0000256" key="6">
    <source>
        <dbReference type="ARBA" id="ARBA00022692"/>
    </source>
</evidence>
<comment type="subcellular location">
    <subcellularLocation>
        <location evidence="2">Membrane</location>
    </subcellularLocation>
</comment>
<dbReference type="SUPFAM" id="SSF55874">
    <property type="entry name" value="ATPase domain of HSP90 chaperone/DNA topoisomerase II/histidine kinase"/>
    <property type="match status" value="1"/>
</dbReference>
<dbReference type="InterPro" id="IPR036890">
    <property type="entry name" value="HATPase_C_sf"/>
</dbReference>
<evidence type="ECO:0000256" key="8">
    <source>
        <dbReference type="ARBA" id="ARBA00022989"/>
    </source>
</evidence>
<keyword evidence="9" id="KW-0902">Two-component regulatory system</keyword>
<dbReference type="PANTHER" id="PTHR45436:SF5">
    <property type="entry name" value="SENSOR HISTIDINE KINASE TRCS"/>
    <property type="match status" value="1"/>
</dbReference>
<dbReference type="InterPro" id="IPR050428">
    <property type="entry name" value="TCS_sensor_his_kinase"/>
</dbReference>
<feature type="transmembrane region" description="Helical" evidence="11">
    <location>
        <begin position="183"/>
        <end position="203"/>
    </location>
</feature>
<comment type="caution">
    <text evidence="14">The sequence shown here is derived from an EMBL/GenBank/DDBJ whole genome shotgun (WGS) entry which is preliminary data.</text>
</comment>
<dbReference type="EC" id="2.7.13.3" evidence="3"/>
<dbReference type="GO" id="GO:0004673">
    <property type="term" value="F:protein histidine kinase activity"/>
    <property type="evidence" value="ECO:0007669"/>
    <property type="project" value="UniProtKB-EC"/>
</dbReference>
<dbReference type="SMART" id="SM00304">
    <property type="entry name" value="HAMP"/>
    <property type="match status" value="1"/>
</dbReference>
<evidence type="ECO:0000256" key="7">
    <source>
        <dbReference type="ARBA" id="ARBA00022777"/>
    </source>
</evidence>
<dbReference type="InterPro" id="IPR004358">
    <property type="entry name" value="Sig_transdc_His_kin-like_C"/>
</dbReference>
<name>A0ABV2INE6_9BURK</name>
<organism evidence="14 15">
    <name type="scientific">Sphaerotilus sulfidivorans</name>
    <dbReference type="NCBI Taxonomy" id="639200"/>
    <lineage>
        <taxon>Bacteria</taxon>
        <taxon>Pseudomonadati</taxon>
        <taxon>Pseudomonadota</taxon>
        <taxon>Betaproteobacteria</taxon>
        <taxon>Burkholderiales</taxon>
        <taxon>Sphaerotilaceae</taxon>
        <taxon>Sphaerotilus</taxon>
    </lineage>
</organism>
<evidence type="ECO:0000256" key="2">
    <source>
        <dbReference type="ARBA" id="ARBA00004370"/>
    </source>
</evidence>
<dbReference type="PANTHER" id="PTHR45436">
    <property type="entry name" value="SENSOR HISTIDINE KINASE YKOH"/>
    <property type="match status" value="1"/>
</dbReference>
<dbReference type="InterPro" id="IPR036097">
    <property type="entry name" value="HisK_dim/P_sf"/>
</dbReference>
<dbReference type="SUPFAM" id="SSF158472">
    <property type="entry name" value="HAMP domain-like"/>
    <property type="match status" value="1"/>
</dbReference>
<evidence type="ECO:0000256" key="5">
    <source>
        <dbReference type="ARBA" id="ARBA00022679"/>
    </source>
</evidence>
<sequence>MMKLNLSRLRPPWPRPGLTVRLFFAVLAVAVLVAVMIGLAAQLGFHRGFLGYLNRQAVERMEAAVPRLRQAHAEHGSWDFVAGRPGAWFRLVENDLPRGDPHQDPVAIDTAQLAPSLLGYGRRLTLLDAQRQHVIGFPRILANSEEREIVDAQGRTLGWIVLAPVQSVTDAAALRFQSEQLRATLAAGVLTLLLAALVAWWVARALLAPVREVAQATHRLAAGHHDTRVEVRGQDEVGRLAQDFNQLAQTLERNERMRRESMADISHELRTPLAVLRGEIEAMQDGIHPLTLQALGLLHGEVSALTRLVDDLHQLALADVGALRLRRDALDAAALVRAQVEAFAARCAERRLRLTVDLPDAATTPLPPLLADADRLGQLLHNLLDNAVRYTDAGGELRVALAHEPAAAQLLLTVEDSAPGVAPELLPRLFERFFRVESSRGRAGGGSGLGLSICRSLVEAHGGRIQAEASPLGGLKIRVVLPLAPIPTPTPTR</sequence>
<dbReference type="PRINTS" id="PR00344">
    <property type="entry name" value="BCTRLSENSOR"/>
</dbReference>
<protein>
    <recommendedName>
        <fullName evidence="3">histidine kinase</fullName>
        <ecNumber evidence="3">2.7.13.3</ecNumber>
    </recommendedName>
</protein>
<feature type="domain" description="Histidine kinase" evidence="12">
    <location>
        <begin position="264"/>
        <end position="485"/>
    </location>
</feature>
<gene>
    <name evidence="14" type="ORF">ABIC99_002261</name>
</gene>
<keyword evidence="15" id="KW-1185">Reference proteome</keyword>
<dbReference type="CDD" id="cd00082">
    <property type="entry name" value="HisKA"/>
    <property type="match status" value="1"/>
</dbReference>
<evidence type="ECO:0000256" key="3">
    <source>
        <dbReference type="ARBA" id="ARBA00012438"/>
    </source>
</evidence>
<evidence type="ECO:0000256" key="10">
    <source>
        <dbReference type="ARBA" id="ARBA00023136"/>
    </source>
</evidence>
<keyword evidence="6 11" id="KW-0812">Transmembrane</keyword>
<keyword evidence="10 11" id="KW-0472">Membrane</keyword>
<dbReference type="Gene3D" id="6.10.340.10">
    <property type="match status" value="1"/>
</dbReference>
<dbReference type="Pfam" id="PF00672">
    <property type="entry name" value="HAMP"/>
    <property type="match status" value="1"/>
</dbReference>
<accession>A0ABV2INE6</accession>
<dbReference type="CDD" id="cd06225">
    <property type="entry name" value="HAMP"/>
    <property type="match status" value="1"/>
</dbReference>
<evidence type="ECO:0000256" key="4">
    <source>
        <dbReference type="ARBA" id="ARBA00022553"/>
    </source>
</evidence>
<keyword evidence="5 14" id="KW-0808">Transferase</keyword>
<comment type="catalytic activity">
    <reaction evidence="1">
        <text>ATP + protein L-histidine = ADP + protein N-phospho-L-histidine.</text>
        <dbReference type="EC" id="2.7.13.3"/>
    </reaction>
</comment>
<dbReference type="InterPro" id="IPR003660">
    <property type="entry name" value="HAMP_dom"/>
</dbReference>
<evidence type="ECO:0000313" key="14">
    <source>
        <dbReference type="EMBL" id="MET3604445.1"/>
    </source>
</evidence>
<dbReference type="PROSITE" id="PS50885">
    <property type="entry name" value="HAMP"/>
    <property type="match status" value="1"/>
</dbReference>
<feature type="domain" description="HAMP" evidence="13">
    <location>
        <begin position="204"/>
        <end position="256"/>
    </location>
</feature>
<dbReference type="Proteomes" id="UP001549111">
    <property type="component" value="Unassembled WGS sequence"/>
</dbReference>
<evidence type="ECO:0000256" key="9">
    <source>
        <dbReference type="ARBA" id="ARBA00023012"/>
    </source>
</evidence>
<evidence type="ECO:0000259" key="12">
    <source>
        <dbReference type="PROSITE" id="PS50109"/>
    </source>
</evidence>
<dbReference type="PROSITE" id="PS50109">
    <property type="entry name" value="HIS_KIN"/>
    <property type="match status" value="1"/>
</dbReference>
<dbReference type="InterPro" id="IPR005467">
    <property type="entry name" value="His_kinase_dom"/>
</dbReference>
<proteinExistence type="predicted"/>
<dbReference type="Pfam" id="PF00512">
    <property type="entry name" value="HisKA"/>
    <property type="match status" value="1"/>
</dbReference>
<evidence type="ECO:0000259" key="13">
    <source>
        <dbReference type="PROSITE" id="PS50885"/>
    </source>
</evidence>
<dbReference type="Gene3D" id="1.10.287.130">
    <property type="match status" value="1"/>
</dbReference>
<evidence type="ECO:0000313" key="15">
    <source>
        <dbReference type="Proteomes" id="UP001549111"/>
    </source>
</evidence>
<reference evidence="14 15" key="1">
    <citation type="submission" date="2024-06" db="EMBL/GenBank/DDBJ databases">
        <title>Genomic Encyclopedia of Type Strains, Phase IV (KMG-IV): sequencing the most valuable type-strain genomes for metagenomic binning, comparative biology and taxonomic classification.</title>
        <authorList>
            <person name="Goeker M."/>
        </authorList>
    </citation>
    <scope>NUCLEOTIDE SEQUENCE [LARGE SCALE GENOMIC DNA]</scope>
    <source>
        <strain evidence="14 15">D-501</strain>
    </source>
</reference>
<feature type="transmembrane region" description="Helical" evidence="11">
    <location>
        <begin position="20"/>
        <end position="45"/>
    </location>
</feature>
<dbReference type="InterPro" id="IPR003661">
    <property type="entry name" value="HisK_dim/P_dom"/>
</dbReference>
<dbReference type="InterPro" id="IPR003594">
    <property type="entry name" value="HATPase_dom"/>
</dbReference>
<keyword evidence="7 14" id="KW-0418">Kinase</keyword>
<evidence type="ECO:0000256" key="1">
    <source>
        <dbReference type="ARBA" id="ARBA00000085"/>
    </source>
</evidence>